<evidence type="ECO:0000259" key="8">
    <source>
        <dbReference type="PROSITE" id="PS51737"/>
    </source>
</evidence>
<dbReference type="SMART" id="SM00857">
    <property type="entry name" value="Resolvase"/>
    <property type="match status" value="1"/>
</dbReference>
<dbReference type="Proteomes" id="UP000095439">
    <property type="component" value="Unassembled WGS sequence"/>
</dbReference>
<dbReference type="Pfam" id="PF13408">
    <property type="entry name" value="Zn_ribbon_recom"/>
    <property type="match status" value="1"/>
</dbReference>
<evidence type="ECO:0000313" key="10">
    <source>
        <dbReference type="Proteomes" id="UP000095439"/>
    </source>
</evidence>
<dbReference type="InterPro" id="IPR006118">
    <property type="entry name" value="Recombinase_CS"/>
</dbReference>
<evidence type="ECO:0000313" key="9">
    <source>
        <dbReference type="EMBL" id="CUN49384.1"/>
    </source>
</evidence>
<dbReference type="AlphaFoldDB" id="A0A173XCM1"/>
<dbReference type="InterPro" id="IPR025827">
    <property type="entry name" value="Zn_ribbon_recom_dom"/>
</dbReference>
<dbReference type="InterPro" id="IPR036162">
    <property type="entry name" value="Resolvase-like_N_sf"/>
</dbReference>
<dbReference type="PANTHER" id="PTHR30461">
    <property type="entry name" value="DNA-INVERTASE FROM LAMBDOID PROPHAGE"/>
    <property type="match status" value="1"/>
</dbReference>
<reference evidence="9 10" key="1">
    <citation type="submission" date="2015-09" db="EMBL/GenBank/DDBJ databases">
        <authorList>
            <consortium name="Pathogen Informatics"/>
        </authorList>
    </citation>
    <scope>NUCLEOTIDE SEQUENCE [LARGE SCALE GENOMIC DNA]</scope>
    <source>
        <strain evidence="9 10">2789STDY5608866</strain>
    </source>
</reference>
<dbReference type="CDD" id="cd03768">
    <property type="entry name" value="SR_ResInv"/>
    <property type="match status" value="1"/>
</dbReference>
<evidence type="ECO:0000256" key="2">
    <source>
        <dbReference type="ARBA" id="ARBA00023125"/>
    </source>
</evidence>
<dbReference type="GO" id="GO:0000150">
    <property type="term" value="F:DNA strand exchange activity"/>
    <property type="evidence" value="ECO:0007669"/>
    <property type="project" value="InterPro"/>
</dbReference>
<proteinExistence type="predicted"/>
<keyword evidence="6" id="KW-0175">Coiled coil</keyword>
<dbReference type="InterPro" id="IPR011109">
    <property type="entry name" value="DNA_bind_recombinase_dom"/>
</dbReference>
<dbReference type="PROSITE" id="PS00397">
    <property type="entry name" value="RECOMBINASES_1"/>
    <property type="match status" value="1"/>
</dbReference>
<dbReference type="InterPro" id="IPR006119">
    <property type="entry name" value="Resolv_N"/>
</dbReference>
<evidence type="ECO:0000256" key="1">
    <source>
        <dbReference type="ARBA" id="ARBA00022908"/>
    </source>
</evidence>
<dbReference type="GO" id="GO:0003677">
    <property type="term" value="F:DNA binding"/>
    <property type="evidence" value="ECO:0007669"/>
    <property type="project" value="UniProtKB-KW"/>
</dbReference>
<feature type="domain" description="Recombinase" evidence="8">
    <location>
        <begin position="171"/>
        <end position="266"/>
    </location>
</feature>
<dbReference type="Gene3D" id="3.40.50.1390">
    <property type="entry name" value="Resolvase, N-terminal catalytic domain"/>
    <property type="match status" value="1"/>
</dbReference>
<name>A0A173XCM1_9FIRM</name>
<keyword evidence="1" id="KW-0229">DNA integration</keyword>
<feature type="coiled-coil region" evidence="6">
    <location>
        <begin position="385"/>
        <end position="419"/>
    </location>
</feature>
<organism evidence="9 10">
    <name type="scientific">Dorea longicatena</name>
    <dbReference type="NCBI Taxonomy" id="88431"/>
    <lineage>
        <taxon>Bacteria</taxon>
        <taxon>Bacillati</taxon>
        <taxon>Bacillota</taxon>
        <taxon>Clostridia</taxon>
        <taxon>Lachnospirales</taxon>
        <taxon>Lachnospiraceae</taxon>
        <taxon>Dorea</taxon>
    </lineage>
</organism>
<sequence length="470" mass="54305">MRNIRIGKDTSNNKKTGLYIRVSTNVQFEEGYSVGAQTEKLEKYCNYQEIDNYDLYIDGGYSGSNLNRPEMKRLIKEIQEGKVESVVVVKLDRLSRSQKDTIYLLEDVFEANGVGFISLNENFDTTTPYGKAMVGILSVFAQYERENIRERTQMGITERIKTGKWRGTKPPFGYDYNNGDDVLIPNKDAETVKKIFELYKEGYSTYALAKMFDLKGDKQVSDMLSRVTYIGKLKYNKEIVDGLHEPIVDKKLFDEVQELRKTRTRATSHKSQYLLTGLIYCGLCGAKMRYQKWSGGRVMIYCYSLDHSKPHLVKNPNCQNGKLDAAEVEEVVVNDMLKLSKEYEIIEGKSEQQNQKGFEAMNQRKTVLEGKLKSLYNLYASDTNNNVLLETIGEINKELENLNTQIEQYTLKNTRAKDMAARAKAFKSVADSWEFMSFNERQKTVREYIKKIKISNDYVEIEYNDLLTRQ</sequence>
<protein>
    <submittedName>
        <fullName evidence="9">DNA-invertase hin</fullName>
    </submittedName>
</protein>
<dbReference type="SUPFAM" id="SSF53041">
    <property type="entry name" value="Resolvase-like"/>
    <property type="match status" value="1"/>
</dbReference>
<dbReference type="Gene3D" id="3.90.1750.20">
    <property type="entry name" value="Putative Large Serine Recombinase, Chain B, Domain 2"/>
    <property type="match status" value="1"/>
</dbReference>
<evidence type="ECO:0000259" key="7">
    <source>
        <dbReference type="PROSITE" id="PS51736"/>
    </source>
</evidence>
<dbReference type="InterPro" id="IPR050639">
    <property type="entry name" value="SSR_resolvase"/>
</dbReference>
<dbReference type="Pfam" id="PF07508">
    <property type="entry name" value="Recombinase"/>
    <property type="match status" value="1"/>
</dbReference>
<accession>A0A173XCM1</accession>
<evidence type="ECO:0000256" key="5">
    <source>
        <dbReference type="PROSITE-ProRule" id="PRU10137"/>
    </source>
</evidence>
<evidence type="ECO:0000256" key="4">
    <source>
        <dbReference type="PIRSR" id="PIRSR606118-50"/>
    </source>
</evidence>
<dbReference type="EMBL" id="CYYY01000002">
    <property type="protein sequence ID" value="CUN49384.1"/>
    <property type="molecule type" value="Genomic_DNA"/>
</dbReference>
<dbReference type="Pfam" id="PF00239">
    <property type="entry name" value="Resolvase"/>
    <property type="match status" value="1"/>
</dbReference>
<dbReference type="PROSITE" id="PS51737">
    <property type="entry name" value="RECOMBINASE_DNA_BIND"/>
    <property type="match status" value="1"/>
</dbReference>
<feature type="active site" description="O-(5'-phospho-DNA)-serine intermediate" evidence="4 5">
    <location>
        <position position="23"/>
    </location>
</feature>
<dbReference type="PROSITE" id="PS51736">
    <property type="entry name" value="RECOMBINASES_3"/>
    <property type="match status" value="1"/>
</dbReference>
<keyword evidence="3" id="KW-0233">DNA recombination</keyword>
<dbReference type="PANTHER" id="PTHR30461:SF23">
    <property type="entry name" value="DNA RECOMBINASE-RELATED"/>
    <property type="match status" value="1"/>
</dbReference>
<dbReference type="RefSeq" id="WP_055180567.1">
    <property type="nucleotide sequence ID" value="NZ_CABIWY010000002.1"/>
</dbReference>
<feature type="domain" description="Resolvase/invertase-type recombinase catalytic" evidence="7">
    <location>
        <begin position="15"/>
        <end position="163"/>
    </location>
</feature>
<evidence type="ECO:0000256" key="6">
    <source>
        <dbReference type="SAM" id="Coils"/>
    </source>
</evidence>
<dbReference type="InterPro" id="IPR038109">
    <property type="entry name" value="DNA_bind_recomb_sf"/>
</dbReference>
<gene>
    <name evidence="9" type="primary">hin</name>
    <name evidence="9" type="ORF">ERS852423_00609</name>
</gene>
<dbReference type="GO" id="GO:0015074">
    <property type="term" value="P:DNA integration"/>
    <property type="evidence" value="ECO:0007669"/>
    <property type="project" value="UniProtKB-KW"/>
</dbReference>
<evidence type="ECO:0000256" key="3">
    <source>
        <dbReference type="ARBA" id="ARBA00023172"/>
    </source>
</evidence>
<keyword evidence="2" id="KW-0238">DNA-binding</keyword>